<evidence type="ECO:0000313" key="1">
    <source>
        <dbReference type="EMBL" id="AYV79068.1"/>
    </source>
</evidence>
<organism evidence="1">
    <name type="scientific">Faunusvirus sp</name>
    <dbReference type="NCBI Taxonomy" id="2487766"/>
    <lineage>
        <taxon>Viruses</taxon>
        <taxon>Varidnaviria</taxon>
        <taxon>Bamfordvirae</taxon>
        <taxon>Nucleocytoviricota</taxon>
        <taxon>Megaviricetes</taxon>
        <taxon>Imitervirales</taxon>
        <taxon>Mimiviridae</taxon>
    </lineage>
</organism>
<name>A0A3G4ZVZ0_9VIRU</name>
<protein>
    <submittedName>
        <fullName evidence="1">Uncharacterized protein</fullName>
    </submittedName>
</protein>
<accession>A0A3G4ZVZ0</accession>
<dbReference type="EMBL" id="MK072133">
    <property type="protein sequence ID" value="AYV79068.1"/>
    <property type="molecule type" value="Genomic_DNA"/>
</dbReference>
<sequence>MSETPRDFYKKKSHRDFIPLRWDETTIAELKDTYNKLYITGRDHVVEVEVKGKLAVKPVLKSEAGGITAEPGVYYSYCECTTCKYQLGTTNPPKMLRKWFRKHRDHAIWMVRH</sequence>
<proteinExistence type="predicted"/>
<gene>
    <name evidence="1" type="ORF">Faunusvirus2_15</name>
</gene>
<reference evidence="1" key="1">
    <citation type="submission" date="2018-10" db="EMBL/GenBank/DDBJ databases">
        <title>Hidden diversity of soil giant viruses.</title>
        <authorList>
            <person name="Schulz F."/>
            <person name="Alteio L."/>
            <person name="Goudeau D."/>
            <person name="Ryan E.M."/>
            <person name="Malmstrom R.R."/>
            <person name="Blanchard J."/>
            <person name="Woyke T."/>
        </authorList>
    </citation>
    <scope>NUCLEOTIDE SEQUENCE</scope>
    <source>
        <strain evidence="1">FNV1</strain>
    </source>
</reference>